<organism evidence="2 3">
    <name type="scientific">Flavobacterium gyeonganense</name>
    <dbReference type="NCBI Taxonomy" id="1310418"/>
    <lineage>
        <taxon>Bacteria</taxon>
        <taxon>Pseudomonadati</taxon>
        <taxon>Bacteroidota</taxon>
        <taxon>Flavobacteriia</taxon>
        <taxon>Flavobacteriales</taxon>
        <taxon>Flavobacteriaceae</taxon>
        <taxon>Flavobacterium</taxon>
    </lineage>
</organism>
<sequence>MAAVPTPKPANIDEYIGGFPNNVQEVLEKIRITIHKAAPDAKEKISYSMPAFEQNGIVVYFAAFKNHIGLYALPSGHSAFKEALSKYKSGKGSVQFPLNQPIPFDLITRIVKFRVQENLEKVKSKNK</sequence>
<reference evidence="2 3" key="1">
    <citation type="submission" date="2024-09" db="EMBL/GenBank/DDBJ databases">
        <authorList>
            <person name="Sun Q."/>
            <person name="Mori K."/>
        </authorList>
    </citation>
    <scope>NUCLEOTIDE SEQUENCE [LARGE SCALE GENOMIC DNA]</scope>
    <source>
        <strain evidence="2 3">CECT 8365</strain>
    </source>
</reference>
<dbReference type="Gene3D" id="3.90.1150.200">
    <property type="match status" value="1"/>
</dbReference>
<dbReference type="Proteomes" id="UP001589562">
    <property type="component" value="Unassembled WGS sequence"/>
</dbReference>
<name>A0ABV5HFQ6_9FLAO</name>
<dbReference type="Pfam" id="PF08818">
    <property type="entry name" value="DUF1801"/>
    <property type="match status" value="1"/>
</dbReference>
<accession>A0ABV5HFQ6</accession>
<gene>
    <name evidence="2" type="ORF">ACFFVK_18210</name>
</gene>
<evidence type="ECO:0000259" key="1">
    <source>
        <dbReference type="Pfam" id="PF08818"/>
    </source>
</evidence>
<comment type="caution">
    <text evidence="2">The sequence shown here is derived from an EMBL/GenBank/DDBJ whole genome shotgun (WGS) entry which is preliminary data.</text>
</comment>
<dbReference type="RefSeq" id="WP_278010469.1">
    <property type="nucleotide sequence ID" value="NZ_CP121112.1"/>
</dbReference>
<protein>
    <submittedName>
        <fullName evidence="2">Iron chaperone</fullName>
    </submittedName>
</protein>
<proteinExistence type="predicted"/>
<dbReference type="SUPFAM" id="SSF159888">
    <property type="entry name" value="YdhG-like"/>
    <property type="match status" value="1"/>
</dbReference>
<evidence type="ECO:0000313" key="3">
    <source>
        <dbReference type="Proteomes" id="UP001589562"/>
    </source>
</evidence>
<dbReference type="EMBL" id="JBHMFE010000043">
    <property type="protein sequence ID" value="MFB9110521.1"/>
    <property type="molecule type" value="Genomic_DNA"/>
</dbReference>
<feature type="domain" description="YdhG-like" evidence="1">
    <location>
        <begin position="24"/>
        <end position="115"/>
    </location>
</feature>
<keyword evidence="3" id="KW-1185">Reference proteome</keyword>
<dbReference type="InterPro" id="IPR014922">
    <property type="entry name" value="YdhG-like"/>
</dbReference>
<evidence type="ECO:0000313" key="2">
    <source>
        <dbReference type="EMBL" id="MFB9110521.1"/>
    </source>
</evidence>